<dbReference type="SUPFAM" id="SSF55729">
    <property type="entry name" value="Acyl-CoA N-acyltransferases (Nat)"/>
    <property type="match status" value="1"/>
</dbReference>
<dbReference type="PANTHER" id="PTHR43877">
    <property type="entry name" value="AMINOALKYLPHOSPHONATE N-ACETYLTRANSFERASE-RELATED-RELATED"/>
    <property type="match status" value="1"/>
</dbReference>
<dbReference type="RefSeq" id="WP_139107519.1">
    <property type="nucleotide sequence ID" value="NZ_VDFR01000283.1"/>
</dbReference>
<evidence type="ECO:0000313" key="4">
    <source>
        <dbReference type="EMBL" id="TNC21999.1"/>
    </source>
</evidence>
<dbReference type="EMBL" id="VDFR01000283">
    <property type="protein sequence ID" value="TNC21999.1"/>
    <property type="molecule type" value="Genomic_DNA"/>
</dbReference>
<dbReference type="PROSITE" id="PS51186">
    <property type="entry name" value="GNAT"/>
    <property type="match status" value="1"/>
</dbReference>
<evidence type="ECO:0000313" key="5">
    <source>
        <dbReference type="Proteomes" id="UP000306740"/>
    </source>
</evidence>
<comment type="caution">
    <text evidence="4">The sequence shown here is derived from an EMBL/GenBank/DDBJ whole genome shotgun (WGS) entry which is preliminary data.</text>
</comment>
<dbReference type="Proteomes" id="UP000306740">
    <property type="component" value="Unassembled WGS sequence"/>
</dbReference>
<dbReference type="Gene3D" id="3.40.630.30">
    <property type="match status" value="1"/>
</dbReference>
<keyword evidence="1 4" id="KW-0808">Transferase</keyword>
<dbReference type="PANTHER" id="PTHR43877:SF2">
    <property type="entry name" value="AMINOALKYLPHOSPHONATE N-ACETYLTRANSFERASE-RELATED"/>
    <property type="match status" value="1"/>
</dbReference>
<organism evidence="4 5">
    <name type="scientific">Mumia zhuanghuii</name>
    <dbReference type="NCBI Taxonomy" id="2585211"/>
    <lineage>
        <taxon>Bacteria</taxon>
        <taxon>Bacillati</taxon>
        <taxon>Actinomycetota</taxon>
        <taxon>Actinomycetes</taxon>
        <taxon>Propionibacteriales</taxon>
        <taxon>Nocardioidaceae</taxon>
        <taxon>Mumia</taxon>
    </lineage>
</organism>
<feature type="domain" description="N-acetyltransferase" evidence="3">
    <location>
        <begin position="4"/>
        <end position="156"/>
    </location>
</feature>
<dbReference type="Pfam" id="PF00583">
    <property type="entry name" value="Acetyltransf_1"/>
    <property type="match status" value="1"/>
</dbReference>
<dbReference type="InterPro" id="IPR016181">
    <property type="entry name" value="Acyl_CoA_acyltransferase"/>
</dbReference>
<dbReference type="GO" id="GO:0016747">
    <property type="term" value="F:acyltransferase activity, transferring groups other than amino-acyl groups"/>
    <property type="evidence" value="ECO:0007669"/>
    <property type="project" value="InterPro"/>
</dbReference>
<name>A0A5C4LVM2_9ACTN</name>
<dbReference type="InterPro" id="IPR000182">
    <property type="entry name" value="GNAT_dom"/>
</dbReference>
<evidence type="ECO:0000256" key="1">
    <source>
        <dbReference type="ARBA" id="ARBA00022679"/>
    </source>
</evidence>
<evidence type="ECO:0000256" key="2">
    <source>
        <dbReference type="ARBA" id="ARBA00023315"/>
    </source>
</evidence>
<dbReference type="AlphaFoldDB" id="A0A5C4LVM2"/>
<sequence length="167" mass="17868">MGQLELRPAGPTDVDAVARIWRDGWAHAHLGNVPDALVDARTPESFDQRARERLGNTTVASLGGTVVGFVMLDRDQVDHLYLDLSARGSGVGAALLRRAERLVTAAGHPGPWLAVATGNTGARRFYERQGWVDEGRFDHEAPVPGGSVVVDCHRFVGPGPEDARVGA</sequence>
<proteinExistence type="predicted"/>
<keyword evidence="2" id="KW-0012">Acyltransferase</keyword>
<evidence type="ECO:0000259" key="3">
    <source>
        <dbReference type="PROSITE" id="PS51186"/>
    </source>
</evidence>
<accession>A0A5C4LVM2</accession>
<gene>
    <name evidence="4" type="ORF">FHE65_35970</name>
</gene>
<dbReference type="CDD" id="cd04301">
    <property type="entry name" value="NAT_SF"/>
    <property type="match status" value="1"/>
</dbReference>
<dbReference type="InterPro" id="IPR050832">
    <property type="entry name" value="Bact_Acetyltransf"/>
</dbReference>
<protein>
    <submittedName>
        <fullName evidence="4">GNAT family N-acetyltransferase</fullName>
    </submittedName>
</protein>
<dbReference type="OrthoDB" id="5243635at2"/>
<reference evidence="4 5" key="1">
    <citation type="submission" date="2019-05" db="EMBL/GenBank/DDBJ databases">
        <title>Mumia sp. nov., isolated from the intestinal contents of plateau pika (Ochotona curzoniae) in the Qinghai-Tibet plateau of China.</title>
        <authorList>
            <person name="Tian Z."/>
        </authorList>
    </citation>
    <scope>NUCLEOTIDE SEQUENCE [LARGE SCALE GENOMIC DNA]</scope>
    <source>
        <strain evidence="5">527</strain>
    </source>
</reference>